<organism evidence="2 3">
    <name type="scientific">Cronartium quercuum f. sp. fusiforme G11</name>
    <dbReference type="NCBI Taxonomy" id="708437"/>
    <lineage>
        <taxon>Eukaryota</taxon>
        <taxon>Fungi</taxon>
        <taxon>Dikarya</taxon>
        <taxon>Basidiomycota</taxon>
        <taxon>Pucciniomycotina</taxon>
        <taxon>Pucciniomycetes</taxon>
        <taxon>Pucciniales</taxon>
        <taxon>Coleosporiaceae</taxon>
        <taxon>Cronartium</taxon>
    </lineage>
</organism>
<evidence type="ECO:0000259" key="1">
    <source>
        <dbReference type="Pfam" id="PF20253"/>
    </source>
</evidence>
<dbReference type="EMBL" id="MU167245">
    <property type="protein sequence ID" value="KAG0147657.1"/>
    <property type="molecule type" value="Genomic_DNA"/>
</dbReference>
<dbReference type="Pfam" id="PF20253">
    <property type="entry name" value="DUF6604"/>
    <property type="match status" value="1"/>
</dbReference>
<feature type="domain" description="DUF6604" evidence="1">
    <location>
        <begin position="77"/>
        <end position="152"/>
    </location>
</feature>
<evidence type="ECO:0000313" key="2">
    <source>
        <dbReference type="EMBL" id="KAG0147657.1"/>
    </source>
</evidence>
<proteinExistence type="predicted"/>
<dbReference type="InterPro" id="IPR046539">
    <property type="entry name" value="DUF6604"/>
</dbReference>
<dbReference type="PANTHER" id="PTHR38795">
    <property type="entry name" value="DUF6604 DOMAIN-CONTAINING PROTEIN"/>
    <property type="match status" value="1"/>
</dbReference>
<comment type="caution">
    <text evidence="2">The sequence shown here is derived from an EMBL/GenBank/DDBJ whole genome shotgun (WGS) entry which is preliminary data.</text>
</comment>
<accession>A0A9P6NLB2</accession>
<dbReference type="OrthoDB" id="5238236at2759"/>
<evidence type="ECO:0000313" key="3">
    <source>
        <dbReference type="Proteomes" id="UP000886653"/>
    </source>
</evidence>
<dbReference type="AlphaFoldDB" id="A0A9P6NLB2"/>
<dbReference type="PANTHER" id="PTHR38795:SF1">
    <property type="entry name" value="DUF6604 DOMAIN-CONTAINING PROTEIN"/>
    <property type="match status" value="1"/>
</dbReference>
<sequence length="698" mass="80421">MAQNLAKDPVKLSDVPRTIINKLQRAIILRHQYLALFKPAKTDSTQFDESIGHEKLRHGFVLRILEWVLLILNPSESQKIKKPGTLNLSTAEEAISEAFFAAFCLFIDMARLKQLVNDHWNQYKAQDLSLETVTILSNTSILAIKQAEKEFFTTFAPHLTNTLGHSDYQGIVRPFFNEVCVQRGIHPSHWFDSDDTAFNEQSKKVSELFCLGTNLMLSAIVQTCKRPTVDFTVPLPHHATYNSNEEHSMMSIKDHTINNWALLKPLINEFGIVERNGNSDRFEDEFTKAIRKLCCQDPSPISLSLIFSTEIYLETYSTLHFDIARAFYELQSAAQQADVRLNQHQLTYPSIVKESKAWSYNHLEFARSVHTGLVRWEILEDKYDRLKKAKEGINSNSFSSSQPSPFTLHHQHPLLCGTKLLSLRILMLHIGFHVSRTSGSLLSGTHAYNTFRQIGGLNVQWPDMDWLVSYHSPKIVFGGTTITTFSQCFNSSRSVQGPSSKILNHRSNTEGRLTSSTHFHEWLTLSPTLQIIKDWVDVTEKTGVVTDRAMQTLVQLMSLNNKSQANEHTKKMGPVARLLGVKKLIESEIQFLQSDFLGLHFNLINLFESIRIELNEYFRKLIKDEYLKNWNSSNMILFWIFLTCKRDRTFFNLQFNYKLFKSIDYFNHYPVIIGTKTMREFLLRDNLGILVKPIMRRS</sequence>
<dbReference type="Proteomes" id="UP000886653">
    <property type="component" value="Unassembled WGS sequence"/>
</dbReference>
<protein>
    <recommendedName>
        <fullName evidence="1">DUF6604 domain-containing protein</fullName>
    </recommendedName>
</protein>
<keyword evidence="3" id="KW-1185">Reference proteome</keyword>
<reference evidence="2" key="1">
    <citation type="submission" date="2013-11" db="EMBL/GenBank/DDBJ databases">
        <title>Genome sequence of the fusiform rust pathogen reveals effectors for host alternation and coevolution with pine.</title>
        <authorList>
            <consortium name="DOE Joint Genome Institute"/>
            <person name="Smith K."/>
            <person name="Pendleton A."/>
            <person name="Kubisiak T."/>
            <person name="Anderson C."/>
            <person name="Salamov A."/>
            <person name="Aerts A."/>
            <person name="Riley R."/>
            <person name="Clum A."/>
            <person name="Lindquist E."/>
            <person name="Ence D."/>
            <person name="Campbell M."/>
            <person name="Kronenberg Z."/>
            <person name="Feau N."/>
            <person name="Dhillon B."/>
            <person name="Hamelin R."/>
            <person name="Burleigh J."/>
            <person name="Smith J."/>
            <person name="Yandell M."/>
            <person name="Nelson C."/>
            <person name="Grigoriev I."/>
            <person name="Davis J."/>
        </authorList>
    </citation>
    <scope>NUCLEOTIDE SEQUENCE</scope>
    <source>
        <strain evidence="2">G11</strain>
    </source>
</reference>
<name>A0A9P6NLB2_9BASI</name>
<gene>
    <name evidence="2" type="ORF">CROQUDRAFT_91175</name>
</gene>